<protein>
    <submittedName>
        <fullName evidence="1">Creatinase/aminopeptidase</fullName>
    </submittedName>
</protein>
<evidence type="ECO:0000313" key="1">
    <source>
        <dbReference type="EMBL" id="KAI4864116.1"/>
    </source>
</evidence>
<evidence type="ECO:0000313" key="2">
    <source>
        <dbReference type="Proteomes" id="UP001497700"/>
    </source>
</evidence>
<comment type="caution">
    <text evidence="1">The sequence shown here is derived from an EMBL/GenBank/DDBJ whole genome shotgun (WGS) entry which is preliminary data.</text>
</comment>
<keyword evidence="2" id="KW-1185">Reference proteome</keyword>
<dbReference type="EMBL" id="MU393491">
    <property type="protein sequence ID" value="KAI4864116.1"/>
    <property type="molecule type" value="Genomic_DNA"/>
</dbReference>
<gene>
    <name evidence="1" type="ORF">F4820DRAFT_347221</name>
</gene>
<organism evidence="1 2">
    <name type="scientific">Hypoxylon rubiginosum</name>
    <dbReference type="NCBI Taxonomy" id="110542"/>
    <lineage>
        <taxon>Eukaryota</taxon>
        <taxon>Fungi</taxon>
        <taxon>Dikarya</taxon>
        <taxon>Ascomycota</taxon>
        <taxon>Pezizomycotina</taxon>
        <taxon>Sordariomycetes</taxon>
        <taxon>Xylariomycetidae</taxon>
        <taxon>Xylariales</taxon>
        <taxon>Hypoxylaceae</taxon>
        <taxon>Hypoxylon</taxon>
    </lineage>
</organism>
<name>A0ACB9YYE4_9PEZI</name>
<dbReference type="Proteomes" id="UP001497700">
    <property type="component" value="Unassembled WGS sequence"/>
</dbReference>
<sequence>MSVAEQERAAYLLDAQNKALSLFEEIEEKLIRPGISEKTLSDEIHKLGQERHGIRTHWHKRVVRSGPNTLRPFEDNPPDRVIEEDDILYVDLGPVFEAWEADFGRTYVLGNDPQKQRLRDSLEPVWNAVKARFQEKPDMTGEQLYDIAREEARNAGWEHGAWLAGHLVGQFPHERIPRDKTALYITKGNDQSMAAPGKDGNKRHWILEVHLHDTANKRAAFYEQLLTV</sequence>
<proteinExistence type="predicted"/>
<reference evidence="1 2" key="1">
    <citation type="journal article" date="2022" name="New Phytol.">
        <title>Ecological generalism drives hyperdiversity of secondary metabolite gene clusters in xylarialean endophytes.</title>
        <authorList>
            <person name="Franco M.E.E."/>
            <person name="Wisecaver J.H."/>
            <person name="Arnold A.E."/>
            <person name="Ju Y.M."/>
            <person name="Slot J.C."/>
            <person name="Ahrendt S."/>
            <person name="Moore L.P."/>
            <person name="Eastman K.E."/>
            <person name="Scott K."/>
            <person name="Konkel Z."/>
            <person name="Mondo S.J."/>
            <person name="Kuo A."/>
            <person name="Hayes R.D."/>
            <person name="Haridas S."/>
            <person name="Andreopoulos B."/>
            <person name="Riley R."/>
            <person name="LaButti K."/>
            <person name="Pangilinan J."/>
            <person name="Lipzen A."/>
            <person name="Amirebrahimi M."/>
            <person name="Yan J."/>
            <person name="Adam C."/>
            <person name="Keymanesh K."/>
            <person name="Ng V."/>
            <person name="Louie K."/>
            <person name="Northen T."/>
            <person name="Drula E."/>
            <person name="Henrissat B."/>
            <person name="Hsieh H.M."/>
            <person name="Youens-Clark K."/>
            <person name="Lutzoni F."/>
            <person name="Miadlikowska J."/>
            <person name="Eastwood D.C."/>
            <person name="Hamelin R.C."/>
            <person name="Grigoriev I.V."/>
            <person name="U'Ren J.M."/>
        </authorList>
    </citation>
    <scope>NUCLEOTIDE SEQUENCE [LARGE SCALE GENOMIC DNA]</scope>
    <source>
        <strain evidence="1 2">CBS 119005</strain>
    </source>
</reference>
<accession>A0ACB9YYE4</accession>